<organism evidence="3 4">
    <name type="scientific">Euphydryas editha</name>
    <name type="common">Edith's checkerspot</name>
    <dbReference type="NCBI Taxonomy" id="104508"/>
    <lineage>
        <taxon>Eukaryota</taxon>
        <taxon>Metazoa</taxon>
        <taxon>Ecdysozoa</taxon>
        <taxon>Arthropoda</taxon>
        <taxon>Hexapoda</taxon>
        <taxon>Insecta</taxon>
        <taxon>Pterygota</taxon>
        <taxon>Neoptera</taxon>
        <taxon>Endopterygota</taxon>
        <taxon>Lepidoptera</taxon>
        <taxon>Glossata</taxon>
        <taxon>Ditrysia</taxon>
        <taxon>Papilionoidea</taxon>
        <taxon>Nymphalidae</taxon>
        <taxon>Nymphalinae</taxon>
        <taxon>Euphydryas</taxon>
    </lineage>
</organism>
<proteinExistence type="predicted"/>
<evidence type="ECO:0000256" key="2">
    <source>
        <dbReference type="SAM" id="MobiDB-lite"/>
    </source>
</evidence>
<dbReference type="PANTHER" id="PTHR44927:SF1">
    <property type="entry name" value="FK506-BINDING PROTEIN 15"/>
    <property type="match status" value="1"/>
</dbReference>
<dbReference type="PANTHER" id="PTHR44927">
    <property type="entry name" value="FK506-BINDING PROTEIN 15"/>
    <property type="match status" value="1"/>
</dbReference>
<feature type="region of interest" description="Disordered" evidence="2">
    <location>
        <begin position="221"/>
        <end position="248"/>
    </location>
</feature>
<dbReference type="EMBL" id="CAKOGL010000022">
    <property type="protein sequence ID" value="CAH2100016.1"/>
    <property type="molecule type" value="Genomic_DNA"/>
</dbReference>
<evidence type="ECO:0000313" key="4">
    <source>
        <dbReference type="Proteomes" id="UP001153954"/>
    </source>
</evidence>
<reference evidence="3" key="1">
    <citation type="submission" date="2022-03" db="EMBL/GenBank/DDBJ databases">
        <authorList>
            <person name="Tunstrom K."/>
        </authorList>
    </citation>
    <scope>NUCLEOTIDE SEQUENCE</scope>
</reference>
<protein>
    <submittedName>
        <fullName evidence="3">Uncharacterized protein</fullName>
    </submittedName>
</protein>
<keyword evidence="1" id="KW-0175">Coiled coil</keyword>
<dbReference type="AlphaFoldDB" id="A0AAU9ULX1"/>
<feature type="coiled-coil region" evidence="1">
    <location>
        <begin position="420"/>
        <end position="484"/>
    </location>
</feature>
<feature type="region of interest" description="Disordered" evidence="2">
    <location>
        <begin position="35"/>
        <end position="55"/>
    </location>
</feature>
<name>A0AAU9ULX1_EUPED</name>
<gene>
    <name evidence="3" type="ORF">EEDITHA_LOCUS14928</name>
</gene>
<accession>A0AAU9ULX1</accession>
<evidence type="ECO:0000313" key="3">
    <source>
        <dbReference type="EMBL" id="CAH2100016.1"/>
    </source>
</evidence>
<feature type="compositionally biased region" description="Polar residues" evidence="2">
    <location>
        <begin position="178"/>
        <end position="191"/>
    </location>
</feature>
<sequence>MFETEEVDIDYFTPSSSTSLSKIFSNNIQTDEGQENSTLKYVPPLPTQSPKPKEEKPSQQVLYVVTVNAYEWLRDSYVSKEKVGFVIIKIIKSGLHNIILYDSNKTILSSLTLTTDLRINVRENVSISFYDNHKKYWTVYTTPHEINQILDILKGLQVNLKYVDTKKNLSQKDDNINRQHISSMATNPANNESKESDTDSSVNRRTKDSILKRMATMGQSVLPPTHLITQTSDSSDTNESINQNKSRHKPYKSINKRNLEKSPLEIDNNNDLQINIAHKPLLSSEINKNIYQNSDQQIVAMKTMKIIKSPVGGISEGNEMNLFISEQRVSNSELRINMSRMTDKLDLVLEKVKCLDNVDKSPTKSNTSHLQHEITIKLLNEYEKKIKNFEAFIKSKGFQCDTFEPIPQSSDTCNIEYLNVNETKQLCEDKDRHITQLKEEIQTLTSKLEEKEAKDNESSLIKEISELKENIITQKNQIDILNKKVESAHNLDDIQNKLKSIMNDTFQVISTNFDSNASYSGATVKSTVASIMKKMTMACLKDL</sequence>
<dbReference type="Proteomes" id="UP001153954">
    <property type="component" value="Unassembled WGS sequence"/>
</dbReference>
<comment type="caution">
    <text evidence="3">The sequence shown here is derived from an EMBL/GenBank/DDBJ whole genome shotgun (WGS) entry which is preliminary data.</text>
</comment>
<keyword evidence="4" id="KW-1185">Reference proteome</keyword>
<evidence type="ECO:0000256" key="1">
    <source>
        <dbReference type="SAM" id="Coils"/>
    </source>
</evidence>
<feature type="region of interest" description="Disordered" evidence="2">
    <location>
        <begin position="171"/>
        <end position="205"/>
    </location>
</feature>
<feature type="compositionally biased region" description="Polar residues" evidence="2">
    <location>
        <begin position="227"/>
        <end position="244"/>
    </location>
</feature>